<keyword evidence="2" id="KW-1185">Reference proteome</keyword>
<organism evidence="1 2">
    <name type="scientific">Aquimarina intermedia</name>
    <dbReference type="NCBI Taxonomy" id="350814"/>
    <lineage>
        <taxon>Bacteria</taxon>
        <taxon>Pseudomonadati</taxon>
        <taxon>Bacteroidota</taxon>
        <taxon>Flavobacteriia</taxon>
        <taxon>Flavobacteriales</taxon>
        <taxon>Flavobacteriaceae</taxon>
        <taxon>Aquimarina</taxon>
    </lineage>
</organism>
<proteinExistence type="predicted"/>
<dbReference type="AlphaFoldDB" id="A0A5S5C6U7"/>
<evidence type="ECO:0000313" key="1">
    <source>
        <dbReference type="EMBL" id="TYP74202.1"/>
    </source>
</evidence>
<comment type="caution">
    <text evidence="1">The sequence shown here is derived from an EMBL/GenBank/DDBJ whole genome shotgun (WGS) entry which is preliminary data.</text>
</comment>
<dbReference type="Proteomes" id="UP000324376">
    <property type="component" value="Unassembled WGS sequence"/>
</dbReference>
<reference evidence="1 2" key="1">
    <citation type="submission" date="2019-07" db="EMBL/GenBank/DDBJ databases">
        <title>Genomic Encyclopedia of Archaeal and Bacterial Type Strains, Phase II (KMG-II): from individual species to whole genera.</title>
        <authorList>
            <person name="Goeker M."/>
        </authorList>
    </citation>
    <scope>NUCLEOTIDE SEQUENCE [LARGE SCALE GENOMIC DNA]</scope>
    <source>
        <strain evidence="1 2">DSM 17527</strain>
    </source>
</reference>
<dbReference type="EMBL" id="VNHU01000004">
    <property type="protein sequence ID" value="TYP74202.1"/>
    <property type="molecule type" value="Genomic_DNA"/>
</dbReference>
<gene>
    <name evidence="1" type="ORF">BD809_10417</name>
</gene>
<name>A0A5S5C6U7_9FLAO</name>
<accession>A0A5S5C6U7</accession>
<sequence>MDPYDIRSSLNYTVYIEHSQCLKIAADQNDELFIKAIQDRNSERQLQVGLLNSTMLLYSVSVELIFKARALYEEREDILSGKITDFNSFMNQWKKSRSHGHDYFQIIEHYKLALEPEEKKVFKELLSYTSWAGRFPFPMKEEEIEKLEKGFGSRGKFNKKYRSIIETFIQNQKDQMQNINS</sequence>
<evidence type="ECO:0000313" key="2">
    <source>
        <dbReference type="Proteomes" id="UP000324376"/>
    </source>
</evidence>
<dbReference type="RefSeq" id="WP_148782324.1">
    <property type="nucleotide sequence ID" value="NZ_VNHU01000004.1"/>
</dbReference>
<protein>
    <submittedName>
        <fullName evidence="1">Uncharacterized protein</fullName>
    </submittedName>
</protein>
<dbReference type="OrthoDB" id="1430237at2"/>